<protein>
    <submittedName>
        <fullName evidence="2">MBL fold metallo-hydrolase</fullName>
    </submittedName>
</protein>
<dbReference type="InterPro" id="IPR001279">
    <property type="entry name" value="Metallo-B-lactamas"/>
</dbReference>
<proteinExistence type="predicted"/>
<sequence>MDKERIGLHPETSVSVKTWMDTLCKQWSPMVLQAAQAIVDGKPFAQVLSEVTGKHAEATSFFTAGPDGQDFRLRDELMFPAENRVVEVQIANTATRRVIRFDPGEDTLLPAIAGLLWRCACGRMSADEIRQSIDEELVELFDSLLEDGFLQAAREIPNPRFSKPGLHRLQHASLLHRSQSSGVLIDPQFHSSMAPSARHPLLRSDVEGLVDAIVISHWHEDHFNLATLMMFPPETTLIVPRVPRASMICDHMANRLRSCGFTDVRELEWFSEPVRVGDIEIAVLPFYGEQPLRDGPPRHPELRNWGNTYLFRSMGTTSWVLVDSGNDVRGTMAGVADEVLERFGPVDFVLSNLREFAPFAPEYITATGTYWLSLPPEQMRRFRSLKNQLLTLGPTGVAEVCQRVRARHFLPYAHWWHEPGTIPGDGEETMVRTLQHSLANLGAPTTVLPWRVADHLSTNGVCSG</sequence>
<evidence type="ECO:0000313" key="3">
    <source>
        <dbReference type="Proteomes" id="UP001207654"/>
    </source>
</evidence>
<dbReference type="Pfam" id="PF12706">
    <property type="entry name" value="Lactamase_B_2"/>
    <property type="match status" value="1"/>
</dbReference>
<dbReference type="RefSeq" id="WP_267536599.1">
    <property type="nucleotide sequence ID" value="NZ_JAPNKA010000001.1"/>
</dbReference>
<dbReference type="InterPro" id="IPR036866">
    <property type="entry name" value="RibonucZ/Hydroxyglut_hydro"/>
</dbReference>
<dbReference type="EMBL" id="JAPNKA010000001">
    <property type="protein sequence ID" value="MCY1077788.1"/>
    <property type="molecule type" value="Genomic_DNA"/>
</dbReference>
<evidence type="ECO:0000313" key="2">
    <source>
        <dbReference type="EMBL" id="MCY1077788.1"/>
    </source>
</evidence>
<dbReference type="Gene3D" id="3.60.15.10">
    <property type="entry name" value="Ribonuclease Z/Hydroxyacylglutathione hydrolase-like"/>
    <property type="match status" value="1"/>
</dbReference>
<dbReference type="SUPFAM" id="SSF56281">
    <property type="entry name" value="Metallo-hydrolase/oxidoreductase"/>
    <property type="match status" value="1"/>
</dbReference>
<accession>A0ABT4A801</accession>
<name>A0ABT4A801_9BACT</name>
<gene>
    <name evidence="2" type="ORF">OV287_25280</name>
</gene>
<evidence type="ECO:0000259" key="1">
    <source>
        <dbReference type="Pfam" id="PF12706"/>
    </source>
</evidence>
<feature type="domain" description="Metallo-beta-lactamase" evidence="1">
    <location>
        <begin position="183"/>
        <end position="411"/>
    </location>
</feature>
<reference evidence="2 3" key="1">
    <citation type="submission" date="2022-11" db="EMBL/GenBank/DDBJ databases">
        <title>Minimal conservation of predation-associated metabolite biosynthetic gene clusters underscores biosynthetic potential of Myxococcota including descriptions for ten novel species: Archangium lansinium sp. nov., Myxococcus landrumus sp. nov., Nannocystis bai.</title>
        <authorList>
            <person name="Ahearne A."/>
            <person name="Stevens C."/>
            <person name="Phillips K."/>
        </authorList>
    </citation>
    <scope>NUCLEOTIDE SEQUENCE [LARGE SCALE GENOMIC DNA]</scope>
    <source>
        <strain evidence="2 3">MIWBW</strain>
    </source>
</reference>
<organism evidence="2 3">
    <name type="scientific">Archangium lansingense</name>
    <dbReference type="NCBI Taxonomy" id="2995310"/>
    <lineage>
        <taxon>Bacteria</taxon>
        <taxon>Pseudomonadati</taxon>
        <taxon>Myxococcota</taxon>
        <taxon>Myxococcia</taxon>
        <taxon>Myxococcales</taxon>
        <taxon>Cystobacterineae</taxon>
        <taxon>Archangiaceae</taxon>
        <taxon>Archangium</taxon>
    </lineage>
</organism>
<keyword evidence="3" id="KW-1185">Reference proteome</keyword>
<dbReference type="Proteomes" id="UP001207654">
    <property type="component" value="Unassembled WGS sequence"/>
</dbReference>
<comment type="caution">
    <text evidence="2">The sequence shown here is derived from an EMBL/GenBank/DDBJ whole genome shotgun (WGS) entry which is preliminary data.</text>
</comment>